<keyword evidence="5" id="KW-1185">Reference proteome</keyword>
<dbReference type="SUPFAM" id="SSF52833">
    <property type="entry name" value="Thioredoxin-like"/>
    <property type="match status" value="1"/>
</dbReference>
<gene>
    <name evidence="4" type="ORF">GCM10011322_18790</name>
</gene>
<dbReference type="Gene3D" id="3.40.30.10">
    <property type="entry name" value="Glutaredoxin"/>
    <property type="match status" value="1"/>
</dbReference>
<feature type="signal peptide" evidence="2">
    <location>
        <begin position="1"/>
        <end position="31"/>
    </location>
</feature>
<keyword evidence="2" id="KW-0732">Signal</keyword>
<protein>
    <recommendedName>
        <fullName evidence="3">Thioredoxin domain-containing protein</fullName>
    </recommendedName>
</protein>
<dbReference type="PROSITE" id="PS00194">
    <property type="entry name" value="THIOREDOXIN_1"/>
    <property type="match status" value="1"/>
</dbReference>
<proteinExistence type="predicted"/>
<dbReference type="Pfam" id="PF01323">
    <property type="entry name" value="DSBA"/>
    <property type="match status" value="1"/>
</dbReference>
<dbReference type="PROSITE" id="PS51318">
    <property type="entry name" value="TAT"/>
    <property type="match status" value="1"/>
</dbReference>
<dbReference type="Proteomes" id="UP000600449">
    <property type="component" value="Unassembled WGS sequence"/>
</dbReference>
<organism evidence="4 5">
    <name type="scientific">Salinarimonas ramus</name>
    <dbReference type="NCBI Taxonomy" id="690164"/>
    <lineage>
        <taxon>Bacteria</taxon>
        <taxon>Pseudomonadati</taxon>
        <taxon>Pseudomonadota</taxon>
        <taxon>Alphaproteobacteria</taxon>
        <taxon>Hyphomicrobiales</taxon>
        <taxon>Salinarimonadaceae</taxon>
        <taxon>Salinarimonas</taxon>
    </lineage>
</organism>
<dbReference type="PROSITE" id="PS51352">
    <property type="entry name" value="THIOREDOXIN_2"/>
    <property type="match status" value="1"/>
</dbReference>
<sequence>MPTRRATLAGLLSGAALGAPLAASFASRADAQEAVVPRRIPGELAEQARTRPALVPVGDVSGDVIFVEFFDYNCPWCRASAGHLDALAAMPGVGVFLANYPILSDASQEAAAIALGVLAHAGPDAYRGFHTALFAARGLVDGARALAVAEERGLDVDAVGRAAALPGIAPALEDIVVTGRLIGFDATPSTLVGPWAWEGYVDLPEKSRIVADLRA</sequence>
<accession>A0A917Q736</accession>
<dbReference type="InterPro" id="IPR001853">
    <property type="entry name" value="DSBA-like_thioredoxin_dom"/>
</dbReference>
<dbReference type="GO" id="GO:0015036">
    <property type="term" value="F:disulfide oxidoreductase activity"/>
    <property type="evidence" value="ECO:0007669"/>
    <property type="project" value="UniProtKB-ARBA"/>
</dbReference>
<dbReference type="InterPro" id="IPR013766">
    <property type="entry name" value="Thioredoxin_domain"/>
</dbReference>
<reference evidence="4 5" key="1">
    <citation type="journal article" date="2014" name="Int. J. Syst. Evol. Microbiol.">
        <title>Complete genome sequence of Corynebacterium casei LMG S-19264T (=DSM 44701T), isolated from a smear-ripened cheese.</title>
        <authorList>
            <consortium name="US DOE Joint Genome Institute (JGI-PGF)"/>
            <person name="Walter F."/>
            <person name="Albersmeier A."/>
            <person name="Kalinowski J."/>
            <person name="Ruckert C."/>
        </authorList>
    </citation>
    <scope>NUCLEOTIDE SEQUENCE [LARGE SCALE GENOMIC DNA]</scope>
    <source>
        <strain evidence="4 5">CGMCC 1.9161</strain>
    </source>
</reference>
<evidence type="ECO:0000256" key="2">
    <source>
        <dbReference type="SAM" id="SignalP"/>
    </source>
</evidence>
<evidence type="ECO:0000313" key="5">
    <source>
        <dbReference type="Proteomes" id="UP000600449"/>
    </source>
</evidence>
<name>A0A917Q736_9HYPH</name>
<comment type="caution">
    <text evidence="4">The sequence shown here is derived from an EMBL/GenBank/DDBJ whole genome shotgun (WGS) entry which is preliminary data.</text>
</comment>
<dbReference type="InterPro" id="IPR036249">
    <property type="entry name" value="Thioredoxin-like_sf"/>
</dbReference>
<evidence type="ECO:0000256" key="1">
    <source>
        <dbReference type="ARBA" id="ARBA00023284"/>
    </source>
</evidence>
<keyword evidence="1" id="KW-0676">Redox-active center</keyword>
<dbReference type="RefSeq" id="WP_188912071.1">
    <property type="nucleotide sequence ID" value="NZ_BMMF01000005.1"/>
</dbReference>
<dbReference type="AlphaFoldDB" id="A0A917Q736"/>
<feature type="domain" description="Thioredoxin" evidence="3">
    <location>
        <begin position="39"/>
        <end position="215"/>
    </location>
</feature>
<dbReference type="InterPro" id="IPR006311">
    <property type="entry name" value="TAT_signal"/>
</dbReference>
<dbReference type="InterPro" id="IPR017937">
    <property type="entry name" value="Thioredoxin_CS"/>
</dbReference>
<feature type="chain" id="PRO_5037641704" description="Thioredoxin domain-containing protein" evidence="2">
    <location>
        <begin position="32"/>
        <end position="215"/>
    </location>
</feature>
<evidence type="ECO:0000313" key="4">
    <source>
        <dbReference type="EMBL" id="GGK32332.1"/>
    </source>
</evidence>
<dbReference type="EMBL" id="BMMF01000005">
    <property type="protein sequence ID" value="GGK32332.1"/>
    <property type="molecule type" value="Genomic_DNA"/>
</dbReference>
<evidence type="ECO:0000259" key="3">
    <source>
        <dbReference type="PROSITE" id="PS51352"/>
    </source>
</evidence>